<evidence type="ECO:0000256" key="1">
    <source>
        <dbReference type="SAM" id="Coils"/>
    </source>
</evidence>
<evidence type="ECO:0008006" key="5">
    <source>
        <dbReference type="Google" id="ProtNLM"/>
    </source>
</evidence>
<dbReference type="AlphaFoldDB" id="A0A9D3SBX0"/>
<dbReference type="GO" id="GO:0030336">
    <property type="term" value="P:negative regulation of cell migration"/>
    <property type="evidence" value="ECO:0007669"/>
    <property type="project" value="InterPro"/>
</dbReference>
<evidence type="ECO:0000256" key="2">
    <source>
        <dbReference type="SAM" id="MobiDB-lite"/>
    </source>
</evidence>
<keyword evidence="4" id="KW-1185">Reference proteome</keyword>
<organism evidence="3 4">
    <name type="scientific">Hemibagrus wyckioides</name>
    <dbReference type="NCBI Taxonomy" id="337641"/>
    <lineage>
        <taxon>Eukaryota</taxon>
        <taxon>Metazoa</taxon>
        <taxon>Chordata</taxon>
        <taxon>Craniata</taxon>
        <taxon>Vertebrata</taxon>
        <taxon>Euteleostomi</taxon>
        <taxon>Actinopterygii</taxon>
        <taxon>Neopterygii</taxon>
        <taxon>Teleostei</taxon>
        <taxon>Ostariophysi</taxon>
        <taxon>Siluriformes</taxon>
        <taxon>Bagridae</taxon>
        <taxon>Hemibagrus</taxon>
    </lineage>
</organism>
<dbReference type="GO" id="GO:0010972">
    <property type="term" value="P:negative regulation of G2/M transition of mitotic cell cycle"/>
    <property type="evidence" value="ECO:0007669"/>
    <property type="project" value="InterPro"/>
</dbReference>
<comment type="caution">
    <text evidence="3">The sequence shown here is derived from an EMBL/GenBank/DDBJ whole genome shotgun (WGS) entry which is preliminary data.</text>
</comment>
<feature type="region of interest" description="Disordered" evidence="2">
    <location>
        <begin position="34"/>
        <end position="62"/>
    </location>
</feature>
<protein>
    <recommendedName>
        <fullName evidence="5">Migration and invasion inhibitory protein</fullName>
    </recommendedName>
</protein>
<dbReference type="Proteomes" id="UP000824219">
    <property type="component" value="Linkage Group LG21"/>
</dbReference>
<evidence type="ECO:0000313" key="4">
    <source>
        <dbReference type="Proteomes" id="UP000824219"/>
    </source>
</evidence>
<dbReference type="EMBL" id="JAHKSW010000021">
    <property type="protein sequence ID" value="KAG7318816.1"/>
    <property type="molecule type" value="Genomic_DNA"/>
</dbReference>
<evidence type="ECO:0000313" key="3">
    <source>
        <dbReference type="EMBL" id="KAG7318816.1"/>
    </source>
</evidence>
<dbReference type="InterPro" id="IPR031466">
    <property type="entry name" value="MIIP"/>
</dbReference>
<accession>A0A9D3SBX0</accession>
<feature type="region of interest" description="Disordered" evidence="2">
    <location>
        <begin position="358"/>
        <end position="390"/>
    </location>
</feature>
<dbReference type="OrthoDB" id="10002384at2759"/>
<gene>
    <name evidence="3" type="ORF">KOW79_017290</name>
</gene>
<proteinExistence type="predicted"/>
<sequence length="414" mass="46629">MSSFELLDDLRRQNKELLQKLQHKTENLQRLRSDCSGKQLENQTHDSVSDRKSASRSSRDRTPLIERRESLFDVSDDFINLTVSGNRPKVARSALCKPINITRTSNLAVASGCVTGEEEKPEILHQGRGISHRHVQANPTETSQAKSVTSQDKRQRVMSRVRFPPTDHELELVSESEGRRVQPLLGYDWIAGLMDAENSLTERSEHFFSELRTFRQVNKEECVHRASSGLPVDSDLLPSSNEDSMTKHECASEIHQCTFCYRINSRLFAAPLDPQAACPVCKMPKEKHPHTEHEPAFIRVSIPRSTLLPAYRYKAHRRCSFDPSDSLGLPSHCLSGWTNISMGAGSMMSSLDLRSSMEIRPHPGTVPSVQDDIQLDLSGSRAPGSRSSDRLLDVSRLARYRFQRGAATRNKPCD</sequence>
<name>A0A9D3SBX0_9TELE</name>
<feature type="coiled-coil region" evidence="1">
    <location>
        <begin position="7"/>
        <end position="34"/>
    </location>
</feature>
<dbReference type="Pfam" id="PF15734">
    <property type="entry name" value="MIIP"/>
    <property type="match status" value="1"/>
</dbReference>
<keyword evidence="1" id="KW-0175">Coiled coil</keyword>
<feature type="compositionally biased region" description="Basic and acidic residues" evidence="2">
    <location>
        <begin position="43"/>
        <end position="62"/>
    </location>
</feature>
<dbReference type="PANTHER" id="PTHR34831:SF1">
    <property type="entry name" value="MIGRATION AND INVASION-INHIBITORY PROTEIN"/>
    <property type="match status" value="1"/>
</dbReference>
<reference evidence="3 4" key="1">
    <citation type="submission" date="2021-06" db="EMBL/GenBank/DDBJ databases">
        <title>Chromosome-level genome assembly of the red-tail catfish (Hemibagrus wyckioides).</title>
        <authorList>
            <person name="Shao F."/>
        </authorList>
    </citation>
    <scope>NUCLEOTIDE SEQUENCE [LARGE SCALE GENOMIC DNA]</scope>
    <source>
        <strain evidence="3">EC202008001</strain>
        <tissue evidence="3">Blood</tissue>
    </source>
</reference>
<dbReference type="PANTHER" id="PTHR34831">
    <property type="entry name" value="MIGRATION AND INVASION-INHIBITORY PROTEIN"/>
    <property type="match status" value="1"/>
</dbReference>